<dbReference type="PANTHER" id="PTHR43080">
    <property type="entry name" value="CBS DOMAIN-CONTAINING PROTEIN CBSX3, MITOCHONDRIAL"/>
    <property type="match status" value="1"/>
</dbReference>
<organism evidence="5 6">
    <name type="scientific">Pseudosporangium ferrugineum</name>
    <dbReference type="NCBI Taxonomy" id="439699"/>
    <lineage>
        <taxon>Bacteria</taxon>
        <taxon>Bacillati</taxon>
        <taxon>Actinomycetota</taxon>
        <taxon>Actinomycetes</taxon>
        <taxon>Micromonosporales</taxon>
        <taxon>Micromonosporaceae</taxon>
        <taxon>Pseudosporangium</taxon>
    </lineage>
</organism>
<feature type="domain" description="CBS" evidence="4">
    <location>
        <begin position="79"/>
        <end position="136"/>
    </location>
</feature>
<accession>A0A2T0SEZ6</accession>
<evidence type="ECO:0000313" key="5">
    <source>
        <dbReference type="EMBL" id="PRY31980.1"/>
    </source>
</evidence>
<evidence type="ECO:0000256" key="1">
    <source>
        <dbReference type="ARBA" id="ARBA00023122"/>
    </source>
</evidence>
<proteinExistence type="predicted"/>
<comment type="caution">
    <text evidence="5">The sequence shown here is derived from an EMBL/GenBank/DDBJ whole genome shotgun (WGS) entry which is preliminary data.</text>
</comment>
<dbReference type="Pfam" id="PF00571">
    <property type="entry name" value="CBS"/>
    <property type="match status" value="2"/>
</dbReference>
<keyword evidence="1 2" id="KW-0129">CBS domain</keyword>
<dbReference type="PANTHER" id="PTHR43080:SF29">
    <property type="entry name" value="OS02G0818000 PROTEIN"/>
    <property type="match status" value="1"/>
</dbReference>
<keyword evidence="6" id="KW-1185">Reference proteome</keyword>
<feature type="domain" description="CBS" evidence="4">
    <location>
        <begin position="10"/>
        <end position="67"/>
    </location>
</feature>
<dbReference type="AlphaFoldDB" id="A0A2T0SEZ6"/>
<sequence length="184" mass="19479">MRQGKVRDVMTGEVLTIAGDATPTEVVTLMTAYDVSALAVVDEFDVVLGVVTRTDVLRALRHRPAAPGLTWRRTTARRMMSAPALTVAPGATPAEAAAAMTGAGVKRLLVVDHRRRMLGIVAATDLLKVFARENVTAGAPAPEAATPAAEPTPAPSGPRRPSLDAWWIGRRHRRTDTTGVRSAG</sequence>
<dbReference type="EMBL" id="PVZG01000002">
    <property type="protein sequence ID" value="PRY31980.1"/>
    <property type="molecule type" value="Genomic_DNA"/>
</dbReference>
<dbReference type="Proteomes" id="UP000239209">
    <property type="component" value="Unassembled WGS sequence"/>
</dbReference>
<protein>
    <submittedName>
        <fullName evidence="5">CBS domain protein</fullName>
    </submittedName>
</protein>
<evidence type="ECO:0000256" key="2">
    <source>
        <dbReference type="PROSITE-ProRule" id="PRU00703"/>
    </source>
</evidence>
<evidence type="ECO:0000256" key="3">
    <source>
        <dbReference type="SAM" id="MobiDB-lite"/>
    </source>
</evidence>
<dbReference type="SMART" id="SM00116">
    <property type="entry name" value="CBS"/>
    <property type="match status" value="2"/>
</dbReference>
<gene>
    <name evidence="5" type="ORF">CLV70_102191</name>
</gene>
<evidence type="ECO:0000313" key="6">
    <source>
        <dbReference type="Proteomes" id="UP000239209"/>
    </source>
</evidence>
<dbReference type="SUPFAM" id="SSF54631">
    <property type="entry name" value="CBS-domain pair"/>
    <property type="match status" value="1"/>
</dbReference>
<feature type="region of interest" description="Disordered" evidence="3">
    <location>
        <begin position="140"/>
        <end position="184"/>
    </location>
</feature>
<dbReference type="InterPro" id="IPR051257">
    <property type="entry name" value="Diverse_CBS-Domain"/>
</dbReference>
<feature type="compositionally biased region" description="Low complexity" evidence="3">
    <location>
        <begin position="140"/>
        <end position="149"/>
    </location>
</feature>
<evidence type="ECO:0000259" key="4">
    <source>
        <dbReference type="PROSITE" id="PS51371"/>
    </source>
</evidence>
<dbReference type="PROSITE" id="PS51371">
    <property type="entry name" value="CBS"/>
    <property type="match status" value="2"/>
</dbReference>
<dbReference type="Gene3D" id="3.10.580.10">
    <property type="entry name" value="CBS-domain"/>
    <property type="match status" value="1"/>
</dbReference>
<dbReference type="RefSeq" id="WP_106125207.1">
    <property type="nucleotide sequence ID" value="NZ_PVZG01000002.1"/>
</dbReference>
<dbReference type="InterPro" id="IPR046342">
    <property type="entry name" value="CBS_dom_sf"/>
</dbReference>
<name>A0A2T0SEZ6_9ACTN</name>
<reference evidence="5 6" key="1">
    <citation type="submission" date="2018-03" db="EMBL/GenBank/DDBJ databases">
        <title>Genomic Encyclopedia of Archaeal and Bacterial Type Strains, Phase II (KMG-II): from individual species to whole genera.</title>
        <authorList>
            <person name="Goeker M."/>
        </authorList>
    </citation>
    <scope>NUCLEOTIDE SEQUENCE [LARGE SCALE GENOMIC DNA]</scope>
    <source>
        <strain evidence="5 6">DSM 45348</strain>
    </source>
</reference>
<dbReference type="InterPro" id="IPR000644">
    <property type="entry name" value="CBS_dom"/>
</dbReference>
<dbReference type="OrthoDB" id="2111978at2"/>